<dbReference type="RefSeq" id="WP_021634711.1">
    <property type="nucleotide sequence ID" value="NZ_JBKUNB010000034.1"/>
</dbReference>
<dbReference type="PROSITE" id="PS50075">
    <property type="entry name" value="CARRIER"/>
    <property type="match status" value="1"/>
</dbReference>
<accession>A0A3E3J566</accession>
<dbReference type="Pfam" id="PF00550">
    <property type="entry name" value="PP-binding"/>
    <property type="match status" value="1"/>
</dbReference>
<dbReference type="GeneID" id="97986779"/>
<feature type="domain" description="Carrier" evidence="1">
    <location>
        <begin position="1"/>
        <end position="75"/>
    </location>
</feature>
<comment type="caution">
    <text evidence="3">The sequence shown here is derived from an EMBL/GenBank/DDBJ whole genome shotgun (WGS) entry which is preliminary data.</text>
</comment>
<dbReference type="InterPro" id="IPR036736">
    <property type="entry name" value="ACP-like_sf"/>
</dbReference>
<protein>
    <submittedName>
        <fullName evidence="3">Acyl carrier protein</fullName>
    </submittedName>
</protein>
<dbReference type="InterPro" id="IPR009081">
    <property type="entry name" value="PP-bd_ACP"/>
</dbReference>
<evidence type="ECO:0000313" key="5">
    <source>
        <dbReference type="Proteomes" id="UP000261166"/>
    </source>
</evidence>
<organism evidence="3 5">
    <name type="scientific">Eisenbergiella massiliensis</name>
    <dbReference type="NCBI Taxonomy" id="1720294"/>
    <lineage>
        <taxon>Bacteria</taxon>
        <taxon>Bacillati</taxon>
        <taxon>Bacillota</taxon>
        <taxon>Clostridia</taxon>
        <taxon>Lachnospirales</taxon>
        <taxon>Lachnospiraceae</taxon>
        <taxon>Eisenbergiella</taxon>
    </lineage>
</organism>
<sequence>METVQEKVIHLIQKIGVEEEVKPEASLMDDLGLESLQIYTMLSDLEILFSIRIPEKVLMRVDTVQDMVNEIQKILGVS</sequence>
<evidence type="ECO:0000259" key="1">
    <source>
        <dbReference type="PROSITE" id="PS50075"/>
    </source>
</evidence>
<evidence type="ECO:0000313" key="3">
    <source>
        <dbReference type="EMBL" id="RGE74500.1"/>
    </source>
</evidence>
<evidence type="ECO:0000313" key="2">
    <source>
        <dbReference type="EMBL" id="RGE62488.1"/>
    </source>
</evidence>
<dbReference type="AlphaFoldDB" id="A0A3E3J566"/>
<dbReference type="Proteomes" id="UP000260812">
    <property type="component" value="Unassembled WGS sequence"/>
</dbReference>
<dbReference type="Proteomes" id="UP000261166">
    <property type="component" value="Unassembled WGS sequence"/>
</dbReference>
<dbReference type="EMBL" id="QVLV01000004">
    <property type="protein sequence ID" value="RGE62488.1"/>
    <property type="molecule type" value="Genomic_DNA"/>
</dbReference>
<evidence type="ECO:0000313" key="4">
    <source>
        <dbReference type="Proteomes" id="UP000260812"/>
    </source>
</evidence>
<name>A0A3E3J566_9FIRM</name>
<dbReference type="Gene3D" id="1.10.1200.10">
    <property type="entry name" value="ACP-like"/>
    <property type="match status" value="1"/>
</dbReference>
<reference evidence="3 5" key="1">
    <citation type="submission" date="2018-08" db="EMBL/GenBank/DDBJ databases">
        <title>A genome reference for cultivated species of the human gut microbiota.</title>
        <authorList>
            <person name="Zou Y."/>
            <person name="Xue W."/>
            <person name="Luo G."/>
        </authorList>
    </citation>
    <scope>NUCLEOTIDE SEQUENCE [LARGE SCALE GENOMIC DNA]</scope>
    <source>
        <strain evidence="3 5">AF26-4BH</strain>
        <strain evidence="2">TF05-5AC</strain>
    </source>
</reference>
<gene>
    <name evidence="3" type="ORF">DWY69_00570</name>
    <name evidence="2" type="ORF">DXC51_07780</name>
</gene>
<dbReference type="EMBL" id="QVLU01000001">
    <property type="protein sequence ID" value="RGE74500.1"/>
    <property type="molecule type" value="Genomic_DNA"/>
</dbReference>
<keyword evidence="4" id="KW-1185">Reference proteome</keyword>
<proteinExistence type="predicted"/>
<dbReference type="OrthoDB" id="9804551at2"/>
<dbReference type="SUPFAM" id="SSF47336">
    <property type="entry name" value="ACP-like"/>
    <property type="match status" value="1"/>
</dbReference>